<dbReference type="GeneID" id="28993767"/>
<dbReference type="InterPro" id="IPR052579">
    <property type="entry name" value="Zinc_finger_SWIM"/>
</dbReference>
<dbReference type="Pfam" id="PF10551">
    <property type="entry name" value="MULE"/>
    <property type="match status" value="1"/>
</dbReference>
<organism evidence="2 3">
    <name type="scientific">Phycomyces blakesleeanus (strain ATCC 8743b / DSM 1359 / FGSC 10004 / NBRC 33097 / NRRL 1555)</name>
    <dbReference type="NCBI Taxonomy" id="763407"/>
    <lineage>
        <taxon>Eukaryota</taxon>
        <taxon>Fungi</taxon>
        <taxon>Fungi incertae sedis</taxon>
        <taxon>Mucoromycota</taxon>
        <taxon>Mucoromycotina</taxon>
        <taxon>Mucoromycetes</taxon>
        <taxon>Mucorales</taxon>
        <taxon>Phycomycetaceae</taxon>
        <taxon>Phycomyces</taxon>
    </lineage>
</organism>
<dbReference type="OrthoDB" id="2277862at2759"/>
<dbReference type="EMBL" id="KV441001">
    <property type="protein sequence ID" value="OAD66625.1"/>
    <property type="molecule type" value="Genomic_DNA"/>
</dbReference>
<reference evidence="3" key="1">
    <citation type="submission" date="2015-06" db="EMBL/GenBank/DDBJ databases">
        <title>Expansion of signal transduction pathways in fungi by whole-genome duplication.</title>
        <authorList>
            <consortium name="DOE Joint Genome Institute"/>
            <person name="Corrochano L.M."/>
            <person name="Kuo A."/>
            <person name="Marcet-Houben M."/>
            <person name="Polaino S."/>
            <person name="Salamov A."/>
            <person name="Villalobos J.M."/>
            <person name="Alvarez M.I."/>
            <person name="Avalos J."/>
            <person name="Benito E.P."/>
            <person name="Benoit I."/>
            <person name="Burger G."/>
            <person name="Camino L.P."/>
            <person name="Canovas D."/>
            <person name="Cerda-Olmedo E."/>
            <person name="Cheng J.-F."/>
            <person name="Dominguez A."/>
            <person name="Elias M."/>
            <person name="Eslava A.P."/>
            <person name="Glaser F."/>
            <person name="Grimwood J."/>
            <person name="Gutierrez G."/>
            <person name="Heitman J."/>
            <person name="Henrissat B."/>
            <person name="Iturriaga E.A."/>
            <person name="Lang B.F."/>
            <person name="Lavin J.L."/>
            <person name="Lee S."/>
            <person name="Li W."/>
            <person name="Lindquist E."/>
            <person name="Lopez-Garcia S."/>
            <person name="Luque E.M."/>
            <person name="Marcos A.T."/>
            <person name="Martin J."/>
            <person name="McCluskey K."/>
            <person name="Medina H.R."/>
            <person name="Miralles-Duran A."/>
            <person name="Miyazaki A."/>
            <person name="Munoz-Torres E."/>
            <person name="Oguiza J.A."/>
            <person name="Ohm R."/>
            <person name="Olmedo M."/>
            <person name="Orejas M."/>
            <person name="Ortiz-Castellanos L."/>
            <person name="Pisabarro A.G."/>
            <person name="Rodriguez-Romero J."/>
            <person name="Ruiz-Herrera J."/>
            <person name="Ruiz-Vazquez R."/>
            <person name="Sanz C."/>
            <person name="Schackwitz W."/>
            <person name="Schmutz J."/>
            <person name="Shahriari M."/>
            <person name="Shelest E."/>
            <person name="Silva-Franco F."/>
            <person name="Soanes D."/>
            <person name="Syed K."/>
            <person name="Tagua V.G."/>
            <person name="Talbot N.J."/>
            <person name="Thon M."/>
            <person name="De vries R.P."/>
            <person name="Wiebenga A."/>
            <person name="Yadav J.S."/>
            <person name="Braun E.L."/>
            <person name="Baker S."/>
            <person name="Garre V."/>
            <person name="Horwitz B."/>
            <person name="Torres-Martinez S."/>
            <person name="Idnurm A."/>
            <person name="Herrera-Estrella A."/>
            <person name="Gabaldon T."/>
            <person name="Grigoriev I.V."/>
        </authorList>
    </citation>
    <scope>NUCLEOTIDE SEQUENCE [LARGE SCALE GENOMIC DNA]</scope>
    <source>
        <strain evidence="3">NRRL 1555(-)</strain>
    </source>
</reference>
<accession>A0A162WEN8</accession>
<dbReference type="InParanoid" id="A0A162WEN8"/>
<name>A0A162WEN8_PHYB8</name>
<dbReference type="VEuPathDB" id="FungiDB:PHYBLDRAFT_152170"/>
<dbReference type="Proteomes" id="UP000077315">
    <property type="component" value="Unassembled WGS sequence"/>
</dbReference>
<evidence type="ECO:0000259" key="1">
    <source>
        <dbReference type="Pfam" id="PF10551"/>
    </source>
</evidence>
<evidence type="ECO:0000313" key="2">
    <source>
        <dbReference type="EMBL" id="OAD66625.1"/>
    </source>
</evidence>
<feature type="domain" description="MULE transposase" evidence="1">
    <location>
        <begin position="66"/>
        <end position="135"/>
    </location>
</feature>
<gene>
    <name evidence="2" type="ORF">PHYBLDRAFT_152170</name>
</gene>
<dbReference type="InterPro" id="IPR018289">
    <property type="entry name" value="MULE_transposase_dom"/>
</dbReference>
<dbReference type="AlphaFoldDB" id="A0A162WEN8"/>
<dbReference type="PANTHER" id="PTHR31569:SF4">
    <property type="entry name" value="SWIM-TYPE DOMAIN-CONTAINING PROTEIN"/>
    <property type="match status" value="1"/>
</dbReference>
<keyword evidence="3" id="KW-1185">Reference proteome</keyword>
<evidence type="ECO:0000313" key="3">
    <source>
        <dbReference type="Proteomes" id="UP000077315"/>
    </source>
</evidence>
<sequence>MSLLTLEDAIIAKTMLERHAKSRDVQKATRDEVTGMRKPRISDVNNLKYSFTRGEGVSNLGEERLKGFPIAFAQVFDETETSYAWFVKSLKSIVLERIEDCPTFVTEKCKTLINALDSEPPVNKKLLCGWHMINNIAKMAKKTMKAGEDRNTCTNLINGMKLGDNADNDKVKSFEEYFEKEWMSFKEKWAGYLTSKLKNFDCVTVQRVESDHRALKRSISTLQSLDSSFEKICLYLLQLEGDYQDSRLDKELVIDARILGDKRLCELVNSVSRIALFTIHIKFEEATVVEVCYCSENNVWSPLPPYSAKTSGPHAYTYSLKTGSLFCPVIPY</sequence>
<protein>
    <recommendedName>
        <fullName evidence="1">MULE transposase domain-containing protein</fullName>
    </recommendedName>
</protein>
<dbReference type="PANTHER" id="PTHR31569">
    <property type="entry name" value="SWIM-TYPE DOMAIN-CONTAINING PROTEIN"/>
    <property type="match status" value="1"/>
</dbReference>
<dbReference type="RefSeq" id="XP_018284665.1">
    <property type="nucleotide sequence ID" value="XM_018432861.1"/>
</dbReference>
<proteinExistence type="predicted"/>